<dbReference type="Gene3D" id="1.50.10.20">
    <property type="match status" value="1"/>
</dbReference>
<dbReference type="PIRSF" id="PIRSF021505">
    <property type="entry name" value="O_gly_hdrol"/>
    <property type="match status" value="1"/>
</dbReference>
<evidence type="ECO:0000313" key="1">
    <source>
        <dbReference type="EMBL" id="MDY7258220.1"/>
    </source>
</evidence>
<keyword evidence="2" id="KW-1185">Reference proteome</keyword>
<dbReference type="InterPro" id="IPR008928">
    <property type="entry name" value="6-hairpin_glycosidase_sf"/>
</dbReference>
<dbReference type="PROSITE" id="PS51257">
    <property type="entry name" value="PROKAR_LIPOPROTEIN"/>
    <property type="match status" value="1"/>
</dbReference>
<gene>
    <name evidence="1" type="ORF">QHG74_10870</name>
</gene>
<protein>
    <submittedName>
        <fullName evidence="1">Glycoside hydrolase family 76 protein</fullName>
    </submittedName>
</protein>
<dbReference type="PANTHER" id="PTHR47791">
    <property type="entry name" value="MEIOTICALLY UP-REGULATED GENE 191 PROTEIN"/>
    <property type="match status" value="1"/>
</dbReference>
<evidence type="ECO:0000313" key="2">
    <source>
        <dbReference type="Proteomes" id="UP001292913"/>
    </source>
</evidence>
<dbReference type="InterPro" id="IPR005198">
    <property type="entry name" value="Glyco_hydro_76"/>
</dbReference>
<dbReference type="PANTHER" id="PTHR47791:SF4">
    <property type="entry name" value="(PUTATIVE SECRETED PROTEIN)-RELATED"/>
    <property type="match status" value="1"/>
</dbReference>
<dbReference type="SUPFAM" id="SSF48208">
    <property type="entry name" value="Six-hairpin glycosidases"/>
    <property type="match status" value="1"/>
</dbReference>
<dbReference type="Proteomes" id="UP001292913">
    <property type="component" value="Unassembled WGS sequence"/>
</dbReference>
<dbReference type="InterPro" id="IPR053169">
    <property type="entry name" value="MUG_Protein"/>
</dbReference>
<reference evidence="1 2" key="1">
    <citation type="submission" date="2023-04" db="EMBL/GenBank/DDBJ databases">
        <title>Bacteroides pacosi sp. nov., isolated from the fecal material of an alpaca.</title>
        <authorList>
            <person name="Miller S."/>
            <person name="Hendry M."/>
            <person name="King J."/>
            <person name="Sankaranarayanan K."/>
            <person name="Lawson P.A."/>
        </authorList>
    </citation>
    <scope>NUCLEOTIDE SEQUENCE [LARGE SCALE GENOMIC DNA]</scope>
    <source>
        <strain evidence="1 2">A2-P53</strain>
    </source>
</reference>
<dbReference type="GO" id="GO:0016787">
    <property type="term" value="F:hydrolase activity"/>
    <property type="evidence" value="ECO:0007669"/>
    <property type="project" value="UniProtKB-KW"/>
</dbReference>
<comment type="caution">
    <text evidence="1">The sequence shown here is derived from an EMBL/GenBank/DDBJ whole genome shotgun (WGS) entry which is preliminary data.</text>
</comment>
<proteinExistence type="predicted"/>
<keyword evidence="1" id="KW-0378">Hydrolase</keyword>
<dbReference type="RefSeq" id="WP_258978594.1">
    <property type="nucleotide sequence ID" value="NZ_JARZAK010000006.1"/>
</dbReference>
<dbReference type="EMBL" id="JARZAK010000006">
    <property type="protein sequence ID" value="MDY7258220.1"/>
    <property type="molecule type" value="Genomic_DNA"/>
</dbReference>
<dbReference type="Pfam" id="PF03663">
    <property type="entry name" value="Glyco_hydro_76"/>
    <property type="match status" value="1"/>
</dbReference>
<sequence>MKRILLLMCTLPLMFCSCEDTDDEVVSGGKTKMDYSAIAKEVFDIIEKNYRITDGTHKGLMQENAPKKSNDPACSFIWPYDWYMSAVTLMDDLGYDVNYVYGVENYQRYWQPDGNGIHYFTGVEYKTPGYSSGTAGEVNSGNKTGDRYYDDNAWVAINLVDAYEKTKDEKYLQQAKATIDFIYTGLDDELSGGVWWNEARRDPTNGKKYKPICTNGPFTVALLKYYKACPDGMKDESILGTATSVYNWMTDVLQDKDYLYWGDIQDNGTINKAKDPAITGMVMQCGVLLYELTGDRMYLDNAILSADASFNHFVVYGDGVLLFPGEFTGSNIKLFRAYLALAPYYSRAKQYINAYTSYVTWVYKNKRTAEGFFYQNIQGDANNPGNISYLINQSVYLEAFASIALYQRDGKIRN</sequence>
<organism evidence="1 2">
    <name type="scientific">Bacteroides vicugnae</name>
    <dbReference type="NCBI Taxonomy" id="3037989"/>
    <lineage>
        <taxon>Bacteria</taxon>
        <taxon>Pseudomonadati</taxon>
        <taxon>Bacteroidota</taxon>
        <taxon>Bacteroidia</taxon>
        <taxon>Bacteroidales</taxon>
        <taxon>Bacteroidaceae</taxon>
        <taxon>Bacteroides</taxon>
    </lineage>
</organism>
<name>A0ABU5HQG3_9BACE</name>
<accession>A0ABU5HQG3</accession>
<dbReference type="InterPro" id="IPR014512">
    <property type="entry name" value="O_gly_hydro"/>
</dbReference>